<dbReference type="EMBL" id="CDPU01000016">
    <property type="protein sequence ID" value="CEO49820.1"/>
    <property type="molecule type" value="Genomic_DNA"/>
</dbReference>
<feature type="transmembrane region" description="Helical" evidence="9">
    <location>
        <begin position="215"/>
        <end position="240"/>
    </location>
</feature>
<proteinExistence type="inferred from homology"/>
<sequence length="423" mass="46811">MSAKMTFRGKAGIYAIAVLLRLVLFFAFPGLPDLLTGRVEISTPVTSFKRLEEGLFLYNHNVWPYDGGVYHQAPLLLPLFSLLPDSTSWPIFTPLLYILIDLLSADALVKVAASGEAGKSRLFTSPRRGKGSSGLVIAAAFLFNPLTIASCVGRTTSVFTNCAILYAIAKAVQGFSFHAMVALSFASYLSMYPVLLLPPLVLLAYDRRSSQKTSVLKFSALNVLVVAGCLSVLLGMSYALTGNSWEFLARTYGIQLTLTDLTPTVGLWWYFFIEMFDSFRSFFLALFWLHLASYVGGLTIRLRTQPLAALAVLLGIFSIFKPYPSISDASLFLGLFSLYTHLLPLMRYTYVASATLMYASFLGPAFYHLWIYAGSGNANFFYAITLVWSLGQSLLVSDLTFAVLRDEWEVERPEMVGKEAKQI</sequence>
<feature type="transmembrane region" description="Helical" evidence="9">
    <location>
        <begin position="12"/>
        <end position="31"/>
    </location>
</feature>
<dbReference type="InterPro" id="IPR009600">
    <property type="entry name" value="PIG-U"/>
</dbReference>
<protein>
    <recommendedName>
        <fullName evidence="11">GPI transamidase subunit PIG-U</fullName>
    </recommendedName>
</protein>
<evidence type="ECO:0000256" key="9">
    <source>
        <dbReference type="SAM" id="Phobius"/>
    </source>
</evidence>
<evidence type="ECO:0000256" key="6">
    <source>
        <dbReference type="ARBA" id="ARBA00022824"/>
    </source>
</evidence>
<keyword evidence="6" id="KW-0256">Endoplasmic reticulum</keyword>
<feature type="transmembrane region" description="Helical" evidence="9">
    <location>
        <begin position="282"/>
        <end position="300"/>
    </location>
</feature>
<dbReference type="GO" id="GO:0016255">
    <property type="term" value="P:attachment of GPI anchor to protein"/>
    <property type="evidence" value="ECO:0007669"/>
    <property type="project" value="InterPro"/>
</dbReference>
<accession>A0A0B7K4G5</accession>
<feature type="transmembrane region" description="Helical" evidence="9">
    <location>
        <begin position="175"/>
        <end position="203"/>
    </location>
</feature>
<evidence type="ECO:0008006" key="11">
    <source>
        <dbReference type="Google" id="ProtNLM"/>
    </source>
</evidence>
<feature type="transmembrane region" description="Helical" evidence="9">
    <location>
        <begin position="356"/>
        <end position="373"/>
    </location>
</feature>
<dbReference type="PANTHER" id="PTHR13121">
    <property type="entry name" value="GPI TRANSAMIDASE COMPONENT PIG-U"/>
    <property type="match status" value="1"/>
</dbReference>
<evidence type="ECO:0000313" key="10">
    <source>
        <dbReference type="EMBL" id="CEO49820.1"/>
    </source>
</evidence>
<comment type="subcellular location">
    <subcellularLocation>
        <location evidence="1">Endoplasmic reticulum membrane</location>
        <topology evidence="1">Multi-pass membrane protein</topology>
    </subcellularLocation>
</comment>
<keyword evidence="8 9" id="KW-0472">Membrane</keyword>
<evidence type="ECO:0000256" key="8">
    <source>
        <dbReference type="ARBA" id="ARBA00023136"/>
    </source>
</evidence>
<dbReference type="UniPathway" id="UPA00196"/>
<comment type="similarity">
    <text evidence="3">Belongs to the PIGU family.</text>
</comment>
<dbReference type="PANTHER" id="PTHR13121:SF0">
    <property type="entry name" value="PHOSPHATIDYLINOSITOL GLYCAN ANCHOR BIOSYNTHESIS CLASS U PROTEIN"/>
    <property type="match status" value="1"/>
</dbReference>
<evidence type="ECO:0000256" key="7">
    <source>
        <dbReference type="ARBA" id="ARBA00022989"/>
    </source>
</evidence>
<name>A0A0B7K4G5_BIOOC</name>
<dbReference type="AlphaFoldDB" id="A0A0B7K4G5"/>
<feature type="transmembrane region" description="Helical" evidence="9">
    <location>
        <begin position="134"/>
        <end position="155"/>
    </location>
</feature>
<evidence type="ECO:0000256" key="5">
    <source>
        <dbReference type="ARBA" id="ARBA00022692"/>
    </source>
</evidence>
<feature type="transmembrane region" description="Helical" evidence="9">
    <location>
        <begin position="380"/>
        <end position="404"/>
    </location>
</feature>
<reference evidence="10" key="1">
    <citation type="submission" date="2015-01" db="EMBL/GenBank/DDBJ databases">
        <authorList>
            <person name="Durling Mikael"/>
        </authorList>
    </citation>
    <scope>NUCLEOTIDE SEQUENCE</scope>
</reference>
<keyword evidence="7 9" id="KW-1133">Transmembrane helix</keyword>
<gene>
    <name evidence="10" type="ORF">BN869_000005877_1</name>
</gene>
<evidence type="ECO:0000256" key="1">
    <source>
        <dbReference type="ARBA" id="ARBA00004477"/>
    </source>
</evidence>
<evidence type="ECO:0000256" key="3">
    <source>
        <dbReference type="ARBA" id="ARBA00010026"/>
    </source>
</evidence>
<keyword evidence="5 9" id="KW-0812">Transmembrane</keyword>
<comment type="pathway">
    <text evidence="2">Glycolipid biosynthesis; glycosylphosphatidylinositol-anchor biosynthesis.</text>
</comment>
<organism evidence="10">
    <name type="scientific">Bionectria ochroleuca</name>
    <name type="common">Gliocladium roseum</name>
    <dbReference type="NCBI Taxonomy" id="29856"/>
    <lineage>
        <taxon>Eukaryota</taxon>
        <taxon>Fungi</taxon>
        <taxon>Dikarya</taxon>
        <taxon>Ascomycota</taxon>
        <taxon>Pezizomycotina</taxon>
        <taxon>Sordariomycetes</taxon>
        <taxon>Hypocreomycetidae</taxon>
        <taxon>Hypocreales</taxon>
        <taxon>Bionectriaceae</taxon>
        <taxon>Clonostachys</taxon>
    </lineage>
</organism>
<dbReference type="Pfam" id="PF06728">
    <property type="entry name" value="PIG-U"/>
    <property type="match status" value="1"/>
</dbReference>
<dbReference type="GO" id="GO:0042765">
    <property type="term" value="C:GPI-anchor transamidase complex"/>
    <property type="evidence" value="ECO:0007669"/>
    <property type="project" value="InterPro"/>
</dbReference>
<evidence type="ECO:0000256" key="2">
    <source>
        <dbReference type="ARBA" id="ARBA00004687"/>
    </source>
</evidence>
<dbReference type="GO" id="GO:0006506">
    <property type="term" value="P:GPI anchor biosynthetic process"/>
    <property type="evidence" value="ECO:0007669"/>
    <property type="project" value="UniProtKB-UniPathway"/>
</dbReference>
<keyword evidence="4" id="KW-0337">GPI-anchor biosynthesis</keyword>
<evidence type="ECO:0000256" key="4">
    <source>
        <dbReference type="ARBA" id="ARBA00022502"/>
    </source>
</evidence>
<feature type="transmembrane region" description="Helical" evidence="9">
    <location>
        <begin position="306"/>
        <end position="323"/>
    </location>
</feature>
<feature type="transmembrane region" description="Helical" evidence="9">
    <location>
        <begin position="91"/>
        <end position="113"/>
    </location>
</feature>